<dbReference type="GO" id="GO:0032722">
    <property type="term" value="P:positive regulation of chemokine production"/>
    <property type="evidence" value="ECO:0007669"/>
    <property type="project" value="Ensembl"/>
</dbReference>
<dbReference type="GO" id="GO:0097696">
    <property type="term" value="P:cell surface receptor signaling pathway via STAT"/>
    <property type="evidence" value="ECO:0007669"/>
    <property type="project" value="Ensembl"/>
</dbReference>
<dbReference type="AlphaFoldDB" id="A0A286X8K1"/>
<dbReference type="SUPFAM" id="SSF48726">
    <property type="entry name" value="Immunoglobulin"/>
    <property type="match status" value="1"/>
</dbReference>
<dbReference type="InterPro" id="IPR013783">
    <property type="entry name" value="Ig-like_fold"/>
</dbReference>
<feature type="compositionally biased region" description="Polar residues" evidence="11">
    <location>
        <begin position="332"/>
        <end position="342"/>
    </location>
</feature>
<dbReference type="GO" id="GO:0005138">
    <property type="term" value="F:interleukin-6 receptor binding"/>
    <property type="evidence" value="ECO:0007669"/>
    <property type="project" value="Ensembl"/>
</dbReference>
<dbReference type="Pfam" id="PF00041">
    <property type="entry name" value="fn3"/>
    <property type="match status" value="1"/>
</dbReference>
<dbReference type="PANTHER" id="PTHR23037">
    <property type="entry name" value="CYTOKINE RECEPTOR"/>
    <property type="match status" value="1"/>
</dbReference>
<dbReference type="Ensembl" id="ENSCPOT00000034053.1">
    <property type="protein sequence ID" value="ENSCPOP00000021761.1"/>
    <property type="gene ID" value="ENSCPOG00000033327.1"/>
</dbReference>
<dbReference type="GO" id="GO:0010573">
    <property type="term" value="P:vascular endothelial growth factor production"/>
    <property type="evidence" value="ECO:0007669"/>
    <property type="project" value="Ensembl"/>
</dbReference>
<evidence type="ECO:0000256" key="13">
    <source>
        <dbReference type="SAM" id="SignalP"/>
    </source>
</evidence>
<dbReference type="GO" id="GO:0042803">
    <property type="term" value="F:protein homodimerization activity"/>
    <property type="evidence" value="ECO:0007669"/>
    <property type="project" value="Ensembl"/>
</dbReference>
<evidence type="ECO:0000313" key="16">
    <source>
        <dbReference type="Ensembl" id="ENSCPOP00000021761.1"/>
    </source>
</evidence>
<protein>
    <submittedName>
        <fullName evidence="16">Interleukin 6 receptor</fullName>
    </submittedName>
</protein>
<keyword evidence="8" id="KW-0675">Receptor</keyword>
<evidence type="ECO:0000256" key="6">
    <source>
        <dbReference type="ARBA" id="ARBA00023136"/>
    </source>
</evidence>
<dbReference type="CDD" id="cd00063">
    <property type="entry name" value="FN3"/>
    <property type="match status" value="1"/>
</dbReference>
<feature type="transmembrane region" description="Helical" evidence="12">
    <location>
        <begin position="351"/>
        <end position="373"/>
    </location>
</feature>
<dbReference type="CTD" id="3570"/>
<dbReference type="GO" id="GO:0016324">
    <property type="term" value="C:apical plasma membrane"/>
    <property type="evidence" value="ECO:0007669"/>
    <property type="project" value="Ensembl"/>
</dbReference>
<evidence type="ECO:0000256" key="9">
    <source>
        <dbReference type="ARBA" id="ARBA00023180"/>
    </source>
</evidence>
<keyword evidence="7" id="KW-1015">Disulfide bond</keyword>
<dbReference type="FunFam" id="2.60.40.10:FF:000136">
    <property type="entry name" value="Ciliary neurotrophic factor receptor alpha"/>
    <property type="match status" value="1"/>
</dbReference>
<reference evidence="16" key="2">
    <citation type="submission" date="2025-08" db="UniProtKB">
        <authorList>
            <consortium name="Ensembl"/>
        </authorList>
    </citation>
    <scope>IDENTIFICATION</scope>
    <source>
        <strain evidence="16">2N</strain>
    </source>
</reference>
<dbReference type="GO" id="GO:0019899">
    <property type="term" value="F:enzyme binding"/>
    <property type="evidence" value="ECO:0007669"/>
    <property type="project" value="Ensembl"/>
</dbReference>
<feature type="signal peptide" evidence="13">
    <location>
        <begin position="1"/>
        <end position="19"/>
    </location>
</feature>
<keyword evidence="17" id="KW-1185">Reference proteome</keyword>
<gene>
    <name evidence="16" type="primary">IL6R</name>
</gene>
<dbReference type="InterPro" id="IPR036179">
    <property type="entry name" value="Ig-like_dom_sf"/>
</dbReference>
<dbReference type="GO" id="GO:0009897">
    <property type="term" value="C:external side of plasma membrane"/>
    <property type="evidence" value="ECO:0007669"/>
    <property type="project" value="TreeGrafter"/>
</dbReference>
<dbReference type="PROSITE" id="PS01354">
    <property type="entry name" value="HEMATOPO_REC_L_F3"/>
    <property type="match status" value="1"/>
</dbReference>
<dbReference type="GO" id="GO:0070119">
    <property type="term" value="F:ciliary neurotrophic factor binding"/>
    <property type="evidence" value="ECO:0007669"/>
    <property type="project" value="Ensembl"/>
</dbReference>
<comment type="subcellular location">
    <subcellularLocation>
        <location evidence="1">Membrane</location>
        <topology evidence="1">Single-pass type I membrane protein</topology>
    </subcellularLocation>
</comment>
<dbReference type="InterPro" id="IPR003961">
    <property type="entry name" value="FN3_dom"/>
</dbReference>
<keyword evidence="10" id="KW-0393">Immunoglobulin domain</keyword>
<dbReference type="OrthoDB" id="8634471at2759"/>
<evidence type="ECO:0000256" key="5">
    <source>
        <dbReference type="ARBA" id="ARBA00022989"/>
    </source>
</evidence>
<dbReference type="GO" id="GO:0048661">
    <property type="term" value="P:positive regulation of smooth muscle cell proliferation"/>
    <property type="evidence" value="ECO:0007669"/>
    <property type="project" value="Ensembl"/>
</dbReference>
<dbReference type="Gene3D" id="2.60.40.10">
    <property type="entry name" value="Immunoglobulins"/>
    <property type="match status" value="3"/>
</dbReference>
<dbReference type="InterPro" id="IPR036116">
    <property type="entry name" value="FN3_sf"/>
</dbReference>
<dbReference type="GO" id="GO:0031018">
    <property type="term" value="P:endocrine pancreas development"/>
    <property type="evidence" value="ECO:0007669"/>
    <property type="project" value="Ensembl"/>
</dbReference>
<evidence type="ECO:0000256" key="8">
    <source>
        <dbReference type="ARBA" id="ARBA00023170"/>
    </source>
</evidence>
<evidence type="ECO:0000259" key="14">
    <source>
        <dbReference type="PROSITE" id="PS50835"/>
    </source>
</evidence>
<dbReference type="SMART" id="SM00060">
    <property type="entry name" value="FN3"/>
    <property type="match status" value="1"/>
</dbReference>
<comment type="similarity">
    <text evidence="2">Belongs to the type I cytokine receptor family. Type 3 subfamily.</text>
</comment>
<dbReference type="Proteomes" id="UP000005447">
    <property type="component" value="Unassembled WGS sequence"/>
</dbReference>
<dbReference type="GeneID" id="100730490"/>
<feature type="region of interest" description="Disordered" evidence="11">
    <location>
        <begin position="415"/>
        <end position="450"/>
    </location>
</feature>
<dbReference type="InterPro" id="IPR015321">
    <property type="entry name" value="TypeI_recpt_CBD"/>
</dbReference>
<dbReference type="VEuPathDB" id="HostDB:ENSCPOG00000033327"/>
<dbReference type="SMART" id="SM00409">
    <property type="entry name" value="IG"/>
    <property type="match status" value="1"/>
</dbReference>
<name>A0A286X8K1_CAVPO</name>
<evidence type="ECO:0000256" key="3">
    <source>
        <dbReference type="ARBA" id="ARBA00022692"/>
    </source>
</evidence>
<dbReference type="GeneTree" id="ENSGT00940000161919"/>
<reference evidence="16" key="3">
    <citation type="submission" date="2025-09" db="UniProtKB">
        <authorList>
            <consortium name="Ensembl"/>
        </authorList>
    </citation>
    <scope>IDENTIFICATION</scope>
    <source>
        <strain evidence="16">2N</strain>
    </source>
</reference>
<dbReference type="EMBL" id="AAKN02015643">
    <property type="status" value="NOT_ANNOTATED_CDS"/>
    <property type="molecule type" value="Genomic_DNA"/>
</dbReference>
<keyword evidence="4 13" id="KW-0732">Signal</keyword>
<sequence length="450" mass="49920">MLAAGCVLLAALLAAPGEAWVCTEPDLPRDVLTSLPGASVSLSCPAKDLRDNATVHWMVTNTHQRWAGVGPRLLLRSVQFSDSGNYSCYVNGHQAGTVRLLVEAPPEEPKLSCWRKSLLSSVTCEWSPRSAPSLTTKVVLCVRKLQTDPTEEFQERCLYSGKSQKFSCQLPVPEGDTSIHIVFLCVVNSAGSRISSREMLQINNILKPDPPANIIVTAVVGNAQWLNVTWKDPHSWNSDFYRLRFELRYRAERSETFTTWTMQHPQHQCIISDAWRGHRHVVQLRAQEEFGIGSWSEWSSEARGTPWSELRTSPAVPHITEVHTTDEEDSNHQVSPLATSLPVQDSSSAPLPAFLVAGGSLAFGSLLCIGLILRLKRTWKSRSLQECKPSVHPPYPLGQPRPTIVLVPLLSPPVSPSSLGSDNTLSQNRPDAKDPQSPYDISNRDYFFSR</sequence>
<dbReference type="KEGG" id="cpoc:100730490"/>
<evidence type="ECO:0000256" key="7">
    <source>
        <dbReference type="ARBA" id="ARBA00023157"/>
    </source>
</evidence>
<dbReference type="GO" id="GO:0032755">
    <property type="term" value="P:positive regulation of interleukin-6 production"/>
    <property type="evidence" value="ECO:0007669"/>
    <property type="project" value="Ensembl"/>
</dbReference>
<evidence type="ECO:0000256" key="11">
    <source>
        <dbReference type="SAM" id="MobiDB-lite"/>
    </source>
</evidence>
<feature type="compositionally biased region" description="Polar residues" evidence="11">
    <location>
        <begin position="420"/>
        <end position="429"/>
    </location>
</feature>
<feature type="region of interest" description="Disordered" evidence="11">
    <location>
        <begin position="323"/>
        <end position="342"/>
    </location>
</feature>
<dbReference type="FunCoup" id="A0A286X8K1">
    <property type="interactions" value="721"/>
</dbReference>
<dbReference type="SMART" id="SM00408">
    <property type="entry name" value="IGc2"/>
    <property type="match status" value="1"/>
</dbReference>
<keyword evidence="6 12" id="KW-0472">Membrane</keyword>
<dbReference type="GO" id="GO:0070110">
    <property type="term" value="C:ciliary neurotrophic factor receptor complex"/>
    <property type="evidence" value="ECO:0007669"/>
    <property type="project" value="Ensembl"/>
</dbReference>
<dbReference type="InParanoid" id="A0A286X8K1"/>
<evidence type="ECO:0000256" key="10">
    <source>
        <dbReference type="ARBA" id="ARBA00023319"/>
    </source>
</evidence>
<feature type="chain" id="PRO_5011763284" evidence="13">
    <location>
        <begin position="20"/>
        <end position="450"/>
    </location>
</feature>
<dbReference type="InterPro" id="IPR003599">
    <property type="entry name" value="Ig_sub"/>
</dbReference>
<evidence type="ECO:0000256" key="1">
    <source>
        <dbReference type="ARBA" id="ARBA00004479"/>
    </source>
</evidence>
<dbReference type="Bgee" id="ENSCPOG00000033327">
    <property type="expression patterns" value="Expressed in liver and 13 other cell types or tissues"/>
</dbReference>
<proteinExistence type="inferred from homology"/>
<dbReference type="InterPro" id="IPR003598">
    <property type="entry name" value="Ig_sub2"/>
</dbReference>
<feature type="domain" description="Fibronectin type-III" evidence="15">
    <location>
        <begin position="210"/>
        <end position="308"/>
    </location>
</feature>
<dbReference type="InterPro" id="IPR007110">
    <property type="entry name" value="Ig-like_dom"/>
</dbReference>
<keyword evidence="3 12" id="KW-0812">Transmembrane</keyword>
<dbReference type="PANTHER" id="PTHR23037:SF35">
    <property type="entry name" value="FIBRONECTIN TYPE-III DOMAIN-CONTAINING PROTEIN"/>
    <property type="match status" value="1"/>
</dbReference>
<feature type="domain" description="Ig-like" evidence="14">
    <location>
        <begin position="25"/>
        <end position="99"/>
    </location>
</feature>
<dbReference type="STRING" id="10141.ENSCPOP00000021761"/>
<dbReference type="GO" id="GO:0005576">
    <property type="term" value="C:extracellular region"/>
    <property type="evidence" value="ECO:0007669"/>
    <property type="project" value="Ensembl"/>
</dbReference>
<dbReference type="Pfam" id="PF00047">
    <property type="entry name" value="ig"/>
    <property type="match status" value="1"/>
</dbReference>
<dbReference type="OMA" id="IIHDAWR"/>
<dbReference type="PROSITE" id="PS50853">
    <property type="entry name" value="FN3"/>
    <property type="match status" value="1"/>
</dbReference>
<dbReference type="GO" id="GO:0005896">
    <property type="term" value="C:interleukin-6 receptor complex"/>
    <property type="evidence" value="ECO:0007669"/>
    <property type="project" value="Ensembl"/>
</dbReference>
<accession>A0A286X8K1</accession>
<dbReference type="SUPFAM" id="SSF49265">
    <property type="entry name" value="Fibronectin type III"/>
    <property type="match status" value="2"/>
</dbReference>
<organism evidence="16 17">
    <name type="scientific">Cavia porcellus</name>
    <name type="common">Guinea pig</name>
    <dbReference type="NCBI Taxonomy" id="10141"/>
    <lineage>
        <taxon>Eukaryota</taxon>
        <taxon>Metazoa</taxon>
        <taxon>Chordata</taxon>
        <taxon>Craniata</taxon>
        <taxon>Vertebrata</taxon>
        <taxon>Euteleostomi</taxon>
        <taxon>Mammalia</taxon>
        <taxon>Eutheria</taxon>
        <taxon>Euarchontoglires</taxon>
        <taxon>Glires</taxon>
        <taxon>Rodentia</taxon>
        <taxon>Hystricomorpha</taxon>
        <taxon>Caviidae</taxon>
        <taxon>Cavia</taxon>
    </lineage>
</organism>
<reference evidence="17" key="1">
    <citation type="journal article" date="2011" name="Nature">
        <title>A high-resolution map of human evolutionary constraint using 29 mammals.</title>
        <authorList>
            <person name="Lindblad-Toh K."/>
            <person name="Garber M."/>
            <person name="Zuk O."/>
            <person name="Lin M.F."/>
            <person name="Parker B.J."/>
            <person name="Washietl S."/>
            <person name="Kheradpour P."/>
            <person name="Ernst J."/>
            <person name="Jordan G."/>
            <person name="Mauceli E."/>
            <person name="Ward L.D."/>
            <person name="Lowe C.B."/>
            <person name="Holloway A.K."/>
            <person name="Clamp M."/>
            <person name="Gnerre S."/>
            <person name="Alfoldi J."/>
            <person name="Beal K."/>
            <person name="Chang J."/>
            <person name="Clawson H."/>
            <person name="Cuff J."/>
            <person name="Di Palma F."/>
            <person name="Fitzgerald S."/>
            <person name="Flicek P."/>
            <person name="Guttman M."/>
            <person name="Hubisz M.J."/>
            <person name="Jaffe D.B."/>
            <person name="Jungreis I."/>
            <person name="Kent W.J."/>
            <person name="Kostka D."/>
            <person name="Lara M."/>
            <person name="Martins A.L."/>
            <person name="Massingham T."/>
            <person name="Moltke I."/>
            <person name="Raney B.J."/>
            <person name="Rasmussen M.D."/>
            <person name="Robinson J."/>
            <person name="Stark A."/>
            <person name="Vilella A.J."/>
            <person name="Wen J."/>
            <person name="Xie X."/>
            <person name="Zody M.C."/>
            <person name="Baldwin J."/>
            <person name="Bloom T."/>
            <person name="Chin C.W."/>
            <person name="Heiman D."/>
            <person name="Nicol R."/>
            <person name="Nusbaum C."/>
            <person name="Young S."/>
            <person name="Wilkinson J."/>
            <person name="Worley K.C."/>
            <person name="Kovar C.L."/>
            <person name="Muzny D.M."/>
            <person name="Gibbs R.A."/>
            <person name="Cree A."/>
            <person name="Dihn H.H."/>
            <person name="Fowler G."/>
            <person name="Jhangiani S."/>
            <person name="Joshi V."/>
            <person name="Lee S."/>
            <person name="Lewis L.R."/>
            <person name="Nazareth L.V."/>
            <person name="Okwuonu G."/>
            <person name="Santibanez J."/>
            <person name="Warren W.C."/>
            <person name="Mardis E.R."/>
            <person name="Weinstock G.M."/>
            <person name="Wilson R.K."/>
            <person name="Delehaunty K."/>
            <person name="Dooling D."/>
            <person name="Fronik C."/>
            <person name="Fulton L."/>
            <person name="Fulton B."/>
            <person name="Graves T."/>
            <person name="Minx P."/>
            <person name="Sodergren E."/>
            <person name="Birney E."/>
            <person name="Margulies E.H."/>
            <person name="Herrero J."/>
            <person name="Green E.D."/>
            <person name="Haussler D."/>
            <person name="Siepel A."/>
            <person name="Goldman N."/>
            <person name="Pollard K.S."/>
            <person name="Pedersen J.S."/>
            <person name="Lander E.S."/>
            <person name="Kellis M."/>
        </authorList>
    </citation>
    <scope>NUCLEOTIDE SEQUENCE [LARGE SCALE GENOMIC DNA]</scope>
    <source>
        <strain evidence="17">2N</strain>
    </source>
</reference>
<dbReference type="InterPro" id="IPR013151">
    <property type="entry name" value="Immunoglobulin_dom"/>
</dbReference>
<evidence type="ECO:0000256" key="12">
    <source>
        <dbReference type="SAM" id="Phobius"/>
    </source>
</evidence>
<dbReference type="InterPro" id="IPR003530">
    <property type="entry name" value="Hematopoietin_rcpt_L_F3_CS"/>
</dbReference>
<evidence type="ECO:0000259" key="15">
    <source>
        <dbReference type="PROSITE" id="PS50853"/>
    </source>
</evidence>
<dbReference type="GO" id="GO:0004897">
    <property type="term" value="F:ciliary neurotrophic factor receptor activity"/>
    <property type="evidence" value="ECO:0007669"/>
    <property type="project" value="Ensembl"/>
</dbReference>
<keyword evidence="5 12" id="KW-1133">Transmembrane helix</keyword>
<evidence type="ECO:0000313" key="17">
    <source>
        <dbReference type="Proteomes" id="UP000005447"/>
    </source>
</evidence>
<dbReference type="Pfam" id="PF09240">
    <property type="entry name" value="IL6Ra-bind"/>
    <property type="match status" value="1"/>
</dbReference>
<dbReference type="GO" id="GO:0019981">
    <property type="term" value="F:interleukin-6 binding"/>
    <property type="evidence" value="ECO:0007669"/>
    <property type="project" value="Ensembl"/>
</dbReference>
<dbReference type="GO" id="GO:0072126">
    <property type="term" value="P:positive regulation of glomerular mesangial cell proliferation"/>
    <property type="evidence" value="ECO:0007669"/>
    <property type="project" value="Ensembl"/>
</dbReference>
<keyword evidence="9" id="KW-0325">Glycoprotein</keyword>
<dbReference type="PROSITE" id="PS50835">
    <property type="entry name" value="IG_LIKE"/>
    <property type="match status" value="1"/>
</dbReference>
<dbReference type="RefSeq" id="XP_003475419.2">
    <property type="nucleotide sequence ID" value="XM_003475371.5"/>
</dbReference>
<dbReference type="GO" id="GO:0004915">
    <property type="term" value="F:interleukin-6 receptor activity"/>
    <property type="evidence" value="ECO:0007669"/>
    <property type="project" value="Ensembl"/>
</dbReference>
<evidence type="ECO:0000256" key="2">
    <source>
        <dbReference type="ARBA" id="ARBA00010890"/>
    </source>
</evidence>
<evidence type="ECO:0000256" key="4">
    <source>
        <dbReference type="ARBA" id="ARBA00022729"/>
    </source>
</evidence>